<dbReference type="Gene3D" id="3.40.50.1820">
    <property type="entry name" value="alpha/beta hydrolase"/>
    <property type="match status" value="1"/>
</dbReference>
<accession>A0A1R3WI34</accession>
<dbReference type="PANTHER" id="PTHR36837">
    <property type="entry name" value="POLY(3-HYDROXYALKANOATE) POLYMERASE SUBUNIT PHAC"/>
    <property type="match status" value="1"/>
</dbReference>
<feature type="domain" description="Poly-beta-hydroxybutyrate polymerase N-terminal" evidence="4">
    <location>
        <begin position="125"/>
        <end position="294"/>
    </location>
</feature>
<dbReference type="STRING" id="515897.SAMN05421849_0826"/>
<evidence type="ECO:0000256" key="3">
    <source>
        <dbReference type="SAM" id="MobiDB-lite"/>
    </source>
</evidence>
<dbReference type="GO" id="GO:0042619">
    <property type="term" value="P:poly-hydroxybutyrate biosynthetic process"/>
    <property type="evidence" value="ECO:0007669"/>
    <property type="project" value="InterPro"/>
</dbReference>
<evidence type="ECO:0000259" key="5">
    <source>
        <dbReference type="Pfam" id="PF12551"/>
    </source>
</evidence>
<dbReference type="InterPro" id="IPR029058">
    <property type="entry name" value="AB_hydrolase_fold"/>
</dbReference>
<evidence type="ECO:0000256" key="1">
    <source>
        <dbReference type="ARBA" id="ARBA00022679"/>
    </source>
</evidence>
<keyword evidence="7" id="KW-1185">Reference proteome</keyword>
<dbReference type="RefSeq" id="WP_083946030.1">
    <property type="nucleotide sequence ID" value="NZ_FTPS01000001.1"/>
</dbReference>
<dbReference type="PANTHER" id="PTHR36837:SF5">
    <property type="entry name" value="POLY-3-HYDROXYBUTYRATE SYNTHASE"/>
    <property type="match status" value="1"/>
</dbReference>
<feature type="region of interest" description="Disordered" evidence="3">
    <location>
        <begin position="590"/>
        <end position="614"/>
    </location>
</feature>
<dbReference type="SUPFAM" id="SSF53474">
    <property type="entry name" value="alpha/beta-Hydrolases"/>
    <property type="match status" value="1"/>
</dbReference>
<sequence>MAKDSVSKEAKQRDSNAAGGSCARSFKAGAETDDAAHDRLEAGDLARLIDRTAHAALARMTLGLSPAALWSAWSDWGLHLAASPGKQMELAAKAARKQARLWHYATRCGAVGHRHTPACIEPLAQDRRFSGEAWQRPPYNLIYQNFLLTQQWWHNATTGISGLSRQHENAVSFAARQILDMFSPSNYLATNPEVLERTVEERGANLLRGGQAFLDDWQRALVGQPPAGTEGFRVGENLATTPGKVVLQNRLIELIQYEPTTGTVHPEPVLIVPAWIMKYYILDLGAQNSLVRWLVSQGYTVFMVSWKNPDGDDRDLGMADYRRLGVMEALDAVQEITGADRLHGVGYCLGGTLLQIAAAAMARDGDDRLATMTLLAAQADFSEAGELMLFINESQVAFLEDMMWSEGYLASEQMAGAFQLLRSNDLIWSRLQREYLLGEKAPMFDLMAWNADATRMPYRMHSEYLRRLFLDNDLSMGNYHVDGRAVALSDIRMPIFAVGTETDHVAPWRSAYKVQLLTESDVTFVLTSGGHNAGIVSEPGHPRRHYRIRETLRSEPYLDPENWLLAAERNEGSWWTAWGDWLARRSGAPVAPPPMGSRALPPLMDAPGSYVLQE</sequence>
<organism evidence="6 7">
    <name type="scientific">Pontibaca methylaminivorans</name>
    <dbReference type="NCBI Taxonomy" id="515897"/>
    <lineage>
        <taxon>Bacteria</taxon>
        <taxon>Pseudomonadati</taxon>
        <taxon>Pseudomonadota</taxon>
        <taxon>Alphaproteobacteria</taxon>
        <taxon>Rhodobacterales</taxon>
        <taxon>Roseobacteraceae</taxon>
        <taxon>Pontibaca</taxon>
    </lineage>
</organism>
<dbReference type="Pfam" id="PF12551">
    <property type="entry name" value="PHBC_N"/>
    <property type="match status" value="1"/>
</dbReference>
<proteinExistence type="predicted"/>
<evidence type="ECO:0000259" key="4">
    <source>
        <dbReference type="Pfam" id="PF07167"/>
    </source>
</evidence>
<dbReference type="OrthoDB" id="7208816at2"/>
<name>A0A1R3WI34_9RHOB</name>
<keyword evidence="2" id="KW-0012">Acyltransferase</keyword>
<feature type="domain" description="Poly-beta-hydroxybutyrate polymerase N-terminal" evidence="5">
    <location>
        <begin position="46"/>
        <end position="86"/>
    </location>
</feature>
<dbReference type="InterPro" id="IPR051321">
    <property type="entry name" value="PHA/PHB_synthase"/>
</dbReference>
<protein>
    <submittedName>
        <fullName evidence="6">Polyhydroxyalkanoate synthase</fullName>
    </submittedName>
</protein>
<keyword evidence="1" id="KW-0808">Transferase</keyword>
<dbReference type="GO" id="GO:0016746">
    <property type="term" value="F:acyltransferase activity"/>
    <property type="evidence" value="ECO:0007669"/>
    <property type="project" value="UniProtKB-KW"/>
</dbReference>
<dbReference type="InterPro" id="IPR010941">
    <property type="entry name" value="PhaC_N"/>
</dbReference>
<dbReference type="Proteomes" id="UP000192455">
    <property type="component" value="Unassembled WGS sequence"/>
</dbReference>
<evidence type="ECO:0000313" key="6">
    <source>
        <dbReference type="EMBL" id="SIT77831.1"/>
    </source>
</evidence>
<gene>
    <name evidence="6" type="ORF">SAMN05421849_0826</name>
</gene>
<dbReference type="AlphaFoldDB" id="A0A1R3WI34"/>
<feature type="region of interest" description="Disordered" evidence="3">
    <location>
        <begin position="1"/>
        <end position="24"/>
    </location>
</feature>
<evidence type="ECO:0000313" key="7">
    <source>
        <dbReference type="Proteomes" id="UP000192455"/>
    </source>
</evidence>
<feature type="compositionally biased region" description="Basic and acidic residues" evidence="3">
    <location>
        <begin position="1"/>
        <end position="14"/>
    </location>
</feature>
<dbReference type="EMBL" id="FTPS01000001">
    <property type="protein sequence ID" value="SIT77831.1"/>
    <property type="molecule type" value="Genomic_DNA"/>
</dbReference>
<dbReference type="InterPro" id="IPR022211">
    <property type="entry name" value="PHBC_N"/>
</dbReference>
<reference evidence="6 7" key="1">
    <citation type="submission" date="2017-01" db="EMBL/GenBank/DDBJ databases">
        <authorList>
            <person name="Mah S.A."/>
            <person name="Swanson W.J."/>
            <person name="Moy G.W."/>
            <person name="Vacquier V.D."/>
        </authorList>
    </citation>
    <scope>NUCLEOTIDE SEQUENCE [LARGE SCALE GENOMIC DNA]</scope>
    <source>
        <strain evidence="6 7">DSM 21219</strain>
    </source>
</reference>
<dbReference type="Pfam" id="PF07167">
    <property type="entry name" value="PhaC_N"/>
    <property type="match status" value="1"/>
</dbReference>
<evidence type="ECO:0000256" key="2">
    <source>
        <dbReference type="ARBA" id="ARBA00023315"/>
    </source>
</evidence>